<evidence type="ECO:0000313" key="2">
    <source>
        <dbReference type="EMBL" id="MBB5833410.1"/>
    </source>
</evidence>
<evidence type="ECO:0000313" key="3">
    <source>
        <dbReference type="Proteomes" id="UP000549971"/>
    </source>
</evidence>
<dbReference type="AlphaFoldDB" id="A0A7W9J1H1"/>
<comment type="caution">
    <text evidence="2">The sequence shown here is derived from an EMBL/GenBank/DDBJ whole genome shotgun (WGS) entry which is preliminary data.</text>
</comment>
<accession>A0A7W9J1H1</accession>
<reference evidence="2 3" key="1">
    <citation type="submission" date="2020-08" db="EMBL/GenBank/DDBJ databases">
        <title>Sequencing the genomes of 1000 actinobacteria strains.</title>
        <authorList>
            <person name="Klenk H.-P."/>
        </authorList>
    </citation>
    <scope>NUCLEOTIDE SEQUENCE [LARGE SCALE GENOMIC DNA]</scope>
    <source>
        <strain evidence="2 3">DSM 28967</strain>
    </source>
</reference>
<feature type="region of interest" description="Disordered" evidence="1">
    <location>
        <begin position="31"/>
        <end position="74"/>
    </location>
</feature>
<evidence type="ECO:0000256" key="1">
    <source>
        <dbReference type="SAM" id="MobiDB-lite"/>
    </source>
</evidence>
<gene>
    <name evidence="2" type="ORF">HDA39_000144</name>
</gene>
<protein>
    <submittedName>
        <fullName evidence="2">Uncharacterized protein</fullName>
    </submittedName>
</protein>
<feature type="compositionally biased region" description="Basic and acidic residues" evidence="1">
    <location>
        <begin position="51"/>
        <end position="65"/>
    </location>
</feature>
<name>A0A7W9J1H1_9ACTN</name>
<proteinExistence type="predicted"/>
<dbReference type="RefSeq" id="WP_202892826.1">
    <property type="nucleotide sequence ID" value="NZ_JACHMY010000001.1"/>
</dbReference>
<dbReference type="EMBL" id="JACHMY010000001">
    <property type="protein sequence ID" value="MBB5833410.1"/>
    <property type="molecule type" value="Genomic_DNA"/>
</dbReference>
<sequence length="74" mass="8377">MALVAGGREHYGWGQDRHLAADNYDALNQNTRATGQWKGKAPNIPLYPRPESVKPKPDEREKPKTVADLYRGFQ</sequence>
<organism evidence="2 3">
    <name type="scientific">Kribbella italica</name>
    <dbReference type="NCBI Taxonomy" id="1540520"/>
    <lineage>
        <taxon>Bacteria</taxon>
        <taxon>Bacillati</taxon>
        <taxon>Actinomycetota</taxon>
        <taxon>Actinomycetes</taxon>
        <taxon>Propionibacteriales</taxon>
        <taxon>Kribbellaceae</taxon>
        <taxon>Kribbella</taxon>
    </lineage>
</organism>
<keyword evidence="3" id="KW-1185">Reference proteome</keyword>
<dbReference type="Proteomes" id="UP000549971">
    <property type="component" value="Unassembled WGS sequence"/>
</dbReference>